<protein>
    <submittedName>
        <fullName evidence="1">Uncharacterized protein</fullName>
    </submittedName>
</protein>
<keyword evidence="2" id="KW-1185">Reference proteome</keyword>
<organism evidence="1 2">
    <name type="scientific">Colletotrichum spinosum</name>
    <dbReference type="NCBI Taxonomy" id="1347390"/>
    <lineage>
        <taxon>Eukaryota</taxon>
        <taxon>Fungi</taxon>
        <taxon>Dikarya</taxon>
        <taxon>Ascomycota</taxon>
        <taxon>Pezizomycotina</taxon>
        <taxon>Sordariomycetes</taxon>
        <taxon>Hypocreomycetidae</taxon>
        <taxon>Glomerellales</taxon>
        <taxon>Glomerellaceae</taxon>
        <taxon>Colletotrichum</taxon>
        <taxon>Colletotrichum orbiculare species complex</taxon>
    </lineage>
</organism>
<dbReference type="AlphaFoldDB" id="A0A4R8PUP4"/>
<evidence type="ECO:0000313" key="2">
    <source>
        <dbReference type="Proteomes" id="UP000295083"/>
    </source>
</evidence>
<dbReference type="EMBL" id="QAPG01000328">
    <property type="protein sequence ID" value="TDZ29118.1"/>
    <property type="molecule type" value="Genomic_DNA"/>
</dbReference>
<evidence type="ECO:0000313" key="1">
    <source>
        <dbReference type="EMBL" id="TDZ29118.1"/>
    </source>
</evidence>
<gene>
    <name evidence="1" type="ORF">C8035_v004544</name>
</gene>
<reference evidence="1 2" key="1">
    <citation type="submission" date="2018-11" db="EMBL/GenBank/DDBJ databases">
        <title>Genome sequence and assembly of Colletotrichum spinosum.</title>
        <authorList>
            <person name="Gan P."/>
            <person name="Shirasu K."/>
        </authorList>
    </citation>
    <scope>NUCLEOTIDE SEQUENCE [LARGE SCALE GENOMIC DNA]</scope>
    <source>
        <strain evidence="1 2">CBS 515.97</strain>
    </source>
</reference>
<comment type="caution">
    <text evidence="1">The sequence shown here is derived from an EMBL/GenBank/DDBJ whole genome shotgun (WGS) entry which is preliminary data.</text>
</comment>
<sequence>MADTTDTPMGLFWTVQALGRVTGARFILRNAKNKIDTSFLEGYPAYNGICDEADRLAEKQAAFDLQRAEYALETDQEAARMEMDEGLYSPIPACVESIVRSVEQYGIEYSLLKDKVEALKKIAAGFGL</sequence>
<proteinExistence type="predicted"/>
<name>A0A4R8PUP4_9PEZI</name>
<dbReference type="Proteomes" id="UP000295083">
    <property type="component" value="Unassembled WGS sequence"/>
</dbReference>
<accession>A0A4R8PUP4</accession>